<dbReference type="PROSITE" id="PS51257">
    <property type="entry name" value="PROKAR_LIPOPROTEIN"/>
    <property type="match status" value="1"/>
</dbReference>
<protein>
    <submittedName>
        <fullName evidence="7">OmpA family protein</fullName>
    </submittedName>
</protein>
<evidence type="ECO:0000259" key="6">
    <source>
        <dbReference type="PROSITE" id="PS51123"/>
    </source>
</evidence>
<dbReference type="PROSITE" id="PS51123">
    <property type="entry name" value="OMPA_2"/>
    <property type="match status" value="1"/>
</dbReference>
<organism evidence="7 8">
    <name type="scientific">Halomonas mongoliensis</name>
    <dbReference type="NCBI Taxonomy" id="321265"/>
    <lineage>
        <taxon>Bacteria</taxon>
        <taxon>Pseudomonadati</taxon>
        <taxon>Pseudomonadota</taxon>
        <taxon>Gammaproteobacteria</taxon>
        <taxon>Oceanospirillales</taxon>
        <taxon>Halomonadaceae</taxon>
        <taxon>Halomonas</taxon>
    </lineage>
</organism>
<accession>A0ABU1GMX8</accession>
<comment type="caution">
    <text evidence="7">The sequence shown here is derived from an EMBL/GenBank/DDBJ whole genome shotgun (WGS) entry which is preliminary data.</text>
</comment>
<dbReference type="Pfam" id="PF00691">
    <property type="entry name" value="OmpA"/>
    <property type="match status" value="1"/>
</dbReference>
<dbReference type="Gene3D" id="3.30.1330.60">
    <property type="entry name" value="OmpA-like domain"/>
    <property type="match status" value="1"/>
</dbReference>
<dbReference type="InterPro" id="IPR006664">
    <property type="entry name" value="OMP_bac"/>
</dbReference>
<evidence type="ECO:0000313" key="8">
    <source>
        <dbReference type="Proteomes" id="UP001252270"/>
    </source>
</evidence>
<evidence type="ECO:0000256" key="4">
    <source>
        <dbReference type="PROSITE-ProRule" id="PRU00473"/>
    </source>
</evidence>
<dbReference type="PANTHER" id="PTHR30329:SF21">
    <property type="entry name" value="LIPOPROTEIN YIAD-RELATED"/>
    <property type="match status" value="1"/>
</dbReference>
<dbReference type="PANTHER" id="PTHR30329">
    <property type="entry name" value="STATOR ELEMENT OF FLAGELLAR MOTOR COMPLEX"/>
    <property type="match status" value="1"/>
</dbReference>
<sequence length="322" mass="35696">MKRSAIALVLLAFTLSGCKTDSLLPVVQPQASQPAPPPSAGGIIMSHGALIEQEHQDRIRRIRRLADKHDIPSPSIDQQLFLPKELFGTDRDIPVIRIAWSDRAFFDTDRDIPRADSESVLAMLAESVRNDLPDTHVLVVGHTDARGPETYNEDLSLRRAENVADRLMELGINSHQVTYMGMGELQPTASNMTTSGMARNRRVEFFLGAYSEVTTEAVSRVPFNPEHRRLPQVEQADRTPSVPSAERSISVYSGQRKPEATAAQRAAEASTQERYAEAASQERKPETRQVAREVTIGGRERTIDMPAIVYREPAIGSRTSGF</sequence>
<dbReference type="Proteomes" id="UP001252270">
    <property type="component" value="Unassembled WGS sequence"/>
</dbReference>
<evidence type="ECO:0000256" key="1">
    <source>
        <dbReference type="ARBA" id="ARBA00004442"/>
    </source>
</evidence>
<evidence type="ECO:0000256" key="3">
    <source>
        <dbReference type="ARBA" id="ARBA00023237"/>
    </source>
</evidence>
<keyword evidence="8" id="KW-1185">Reference proteome</keyword>
<reference evidence="7 8" key="1">
    <citation type="submission" date="2023-04" db="EMBL/GenBank/DDBJ databases">
        <title>A long-awaited taxogenomic arrangement of the family Halomonadaceae.</title>
        <authorList>
            <person name="De La Haba R."/>
            <person name="Chuvochina M."/>
            <person name="Wittouck S."/>
            <person name="Arahal D.R."/>
            <person name="Sanchez-Porro C."/>
            <person name="Hugenholtz P."/>
            <person name="Ventosa A."/>
        </authorList>
    </citation>
    <scope>NUCLEOTIDE SEQUENCE [LARGE SCALE GENOMIC DNA]</scope>
    <source>
        <strain evidence="7 8">DSM 17332</strain>
    </source>
</reference>
<dbReference type="InterPro" id="IPR006665">
    <property type="entry name" value="OmpA-like"/>
</dbReference>
<feature type="compositionally biased region" description="Basic and acidic residues" evidence="5">
    <location>
        <begin position="274"/>
        <end position="290"/>
    </location>
</feature>
<evidence type="ECO:0000256" key="2">
    <source>
        <dbReference type="ARBA" id="ARBA00023136"/>
    </source>
</evidence>
<dbReference type="PRINTS" id="PR01023">
    <property type="entry name" value="NAFLGMOTY"/>
</dbReference>
<dbReference type="InterPro" id="IPR036737">
    <property type="entry name" value="OmpA-like_sf"/>
</dbReference>
<feature type="domain" description="OmpA-like" evidence="6">
    <location>
        <begin position="98"/>
        <end position="211"/>
    </location>
</feature>
<gene>
    <name evidence="7" type="ORF">QC820_10960</name>
</gene>
<dbReference type="SUPFAM" id="SSF103088">
    <property type="entry name" value="OmpA-like"/>
    <property type="match status" value="1"/>
</dbReference>
<dbReference type="EMBL" id="JARWAL010000009">
    <property type="protein sequence ID" value="MDR5893334.1"/>
    <property type="molecule type" value="Genomic_DNA"/>
</dbReference>
<dbReference type="InterPro" id="IPR050330">
    <property type="entry name" value="Bact_OuterMem_StrucFunc"/>
</dbReference>
<dbReference type="RefSeq" id="WP_309636955.1">
    <property type="nucleotide sequence ID" value="NZ_JARWAL010000009.1"/>
</dbReference>
<comment type="subcellular location">
    <subcellularLocation>
        <location evidence="1">Cell outer membrane</location>
    </subcellularLocation>
</comment>
<feature type="region of interest" description="Disordered" evidence="5">
    <location>
        <begin position="224"/>
        <end position="290"/>
    </location>
</feature>
<feature type="compositionally biased region" description="Low complexity" evidence="5">
    <location>
        <begin position="260"/>
        <end position="273"/>
    </location>
</feature>
<keyword evidence="2 4" id="KW-0472">Membrane</keyword>
<dbReference type="PRINTS" id="PR01021">
    <property type="entry name" value="OMPADOMAIN"/>
</dbReference>
<evidence type="ECO:0000256" key="5">
    <source>
        <dbReference type="SAM" id="MobiDB-lite"/>
    </source>
</evidence>
<evidence type="ECO:0000313" key="7">
    <source>
        <dbReference type="EMBL" id="MDR5893334.1"/>
    </source>
</evidence>
<dbReference type="CDD" id="cd07185">
    <property type="entry name" value="OmpA_C-like"/>
    <property type="match status" value="1"/>
</dbReference>
<keyword evidence="3" id="KW-0998">Cell outer membrane</keyword>
<feature type="compositionally biased region" description="Basic and acidic residues" evidence="5">
    <location>
        <begin position="225"/>
        <end position="237"/>
    </location>
</feature>
<name>A0ABU1GMX8_9GAMM</name>
<proteinExistence type="predicted"/>